<proteinExistence type="predicted"/>
<dbReference type="SUPFAM" id="SSF52833">
    <property type="entry name" value="Thioredoxin-like"/>
    <property type="match status" value="1"/>
</dbReference>
<dbReference type="InterPro" id="IPR010987">
    <property type="entry name" value="Glutathione-S-Trfase_C-like"/>
</dbReference>
<dbReference type="InterPro" id="IPR040079">
    <property type="entry name" value="Glutathione_S-Trfase"/>
</dbReference>
<sequence length="216" mass="24110">MALILHAHPLSSFCHKALTALYELDLSFEQRMVDFGDPASAEAFRALWPMARMPVLEDTGRNAVVPESSILIEYLQIYHPGAVRLIPQDPDAALEVRARDRFFDLSVQVPMQKIVNDRIRPADAKDPHGLAEARAHLATALDIVERDLESRTWAAGETFSMADCAAAPALFYADKVMPLAPDRPNAAAYLKRLKARPSYARTLKEAEPYLHMFPEA</sequence>
<dbReference type="CDD" id="cd00570">
    <property type="entry name" value="GST_N_family"/>
    <property type="match status" value="1"/>
</dbReference>
<dbReference type="Pfam" id="PF13417">
    <property type="entry name" value="GST_N_3"/>
    <property type="match status" value="1"/>
</dbReference>
<dbReference type="RefSeq" id="WP_101712534.1">
    <property type="nucleotide sequence ID" value="NZ_CP026100.1"/>
</dbReference>
<dbReference type="PANTHER" id="PTHR44051:SF9">
    <property type="entry name" value="GLUTATHIONE S-TRANSFERASE 1"/>
    <property type="match status" value="1"/>
</dbReference>
<dbReference type="EMBL" id="CP026100">
    <property type="protein sequence ID" value="AYV46893.1"/>
    <property type="molecule type" value="Genomic_DNA"/>
</dbReference>
<dbReference type="EMBL" id="PJRQ01000015">
    <property type="protein sequence ID" value="PLR17801.1"/>
    <property type="molecule type" value="Genomic_DNA"/>
</dbReference>
<dbReference type="GO" id="GO:0016740">
    <property type="term" value="F:transferase activity"/>
    <property type="evidence" value="ECO:0007669"/>
    <property type="project" value="UniProtKB-KW"/>
</dbReference>
<dbReference type="SFLD" id="SFLDS00019">
    <property type="entry name" value="Glutathione_Transferase_(cytos"/>
    <property type="match status" value="1"/>
</dbReference>
<organism evidence="4 5">
    <name type="scientific">Caulobacter flavus</name>
    <dbReference type="NCBI Taxonomy" id="1679497"/>
    <lineage>
        <taxon>Bacteria</taxon>
        <taxon>Pseudomonadati</taxon>
        <taxon>Pseudomonadota</taxon>
        <taxon>Alphaproteobacteria</taxon>
        <taxon>Caulobacterales</taxon>
        <taxon>Caulobacteraceae</taxon>
        <taxon>Caulobacter</taxon>
    </lineage>
</organism>
<dbReference type="CDD" id="cd00299">
    <property type="entry name" value="GST_C_family"/>
    <property type="match status" value="1"/>
</dbReference>
<dbReference type="InterPro" id="IPR036249">
    <property type="entry name" value="Thioredoxin-like_sf"/>
</dbReference>
<dbReference type="OrthoDB" id="9782992at2"/>
<reference evidence="4 5" key="1">
    <citation type="submission" date="2017-12" db="EMBL/GenBank/DDBJ databases">
        <title>The genome sequence of Caulobacter flavus CGMCC1 15093.</title>
        <authorList>
            <person name="Gao J."/>
            <person name="Mao X."/>
            <person name="Sun J."/>
        </authorList>
    </citation>
    <scope>NUCLEOTIDE SEQUENCE [LARGE SCALE GENOMIC DNA]</scope>
    <source>
        <strain evidence="4 5">CGMCC1 15093</strain>
    </source>
</reference>
<feature type="domain" description="GST N-terminal" evidence="1">
    <location>
        <begin position="1"/>
        <end position="83"/>
    </location>
</feature>
<dbReference type="SFLD" id="SFLDG00358">
    <property type="entry name" value="Main_(cytGST)"/>
    <property type="match status" value="1"/>
</dbReference>
<dbReference type="PROSITE" id="PS50405">
    <property type="entry name" value="GST_CTER"/>
    <property type="match status" value="1"/>
</dbReference>
<dbReference type="InterPro" id="IPR004045">
    <property type="entry name" value="Glutathione_S-Trfase_N"/>
</dbReference>
<dbReference type="Pfam" id="PF13410">
    <property type="entry name" value="GST_C_2"/>
    <property type="match status" value="1"/>
</dbReference>
<dbReference type="Gene3D" id="1.20.1050.10">
    <property type="match status" value="1"/>
</dbReference>
<dbReference type="Proteomes" id="UP000281192">
    <property type="component" value="Chromosome"/>
</dbReference>
<dbReference type="SUPFAM" id="SSF47616">
    <property type="entry name" value="GST C-terminal domain-like"/>
    <property type="match status" value="1"/>
</dbReference>
<evidence type="ECO:0000259" key="1">
    <source>
        <dbReference type="PROSITE" id="PS50404"/>
    </source>
</evidence>
<evidence type="ECO:0000313" key="6">
    <source>
        <dbReference type="Proteomes" id="UP000281192"/>
    </source>
</evidence>
<evidence type="ECO:0000313" key="5">
    <source>
        <dbReference type="Proteomes" id="UP000234483"/>
    </source>
</evidence>
<evidence type="ECO:0000313" key="3">
    <source>
        <dbReference type="EMBL" id="AYV46893.1"/>
    </source>
</evidence>
<dbReference type="Gene3D" id="3.40.30.10">
    <property type="entry name" value="Glutaredoxin"/>
    <property type="match status" value="1"/>
</dbReference>
<keyword evidence="6" id="KW-1185">Reference proteome</keyword>
<reference evidence="3 6" key="2">
    <citation type="submission" date="2018-01" db="EMBL/GenBank/DDBJ databases">
        <title>Complete genome sequence of Caulobacter flavus RHGG3.</title>
        <authorList>
            <person name="Yang E."/>
        </authorList>
    </citation>
    <scope>NUCLEOTIDE SEQUENCE [LARGE SCALE GENOMIC DNA]</scope>
    <source>
        <strain evidence="3 6">RHGG3</strain>
    </source>
</reference>
<evidence type="ECO:0000313" key="4">
    <source>
        <dbReference type="EMBL" id="PLR17801.1"/>
    </source>
</evidence>
<dbReference type="Proteomes" id="UP000234483">
    <property type="component" value="Unassembled WGS sequence"/>
</dbReference>
<accession>A0A2N5CVG6</accession>
<dbReference type="PANTHER" id="PTHR44051">
    <property type="entry name" value="GLUTATHIONE S-TRANSFERASE-RELATED"/>
    <property type="match status" value="1"/>
</dbReference>
<feature type="domain" description="GST C-terminal" evidence="2">
    <location>
        <begin position="89"/>
        <end position="212"/>
    </location>
</feature>
<dbReference type="AlphaFoldDB" id="A0A2N5CVG6"/>
<name>A0A2N5CVG6_9CAUL</name>
<keyword evidence="4" id="KW-0808">Transferase</keyword>
<dbReference type="KEGG" id="cfh:C1707_11810"/>
<gene>
    <name evidence="3" type="ORF">C1707_11810</name>
    <name evidence="4" type="ORF">CFHF_08225</name>
</gene>
<protein>
    <submittedName>
        <fullName evidence="4">Glutathione S-transferase</fullName>
    </submittedName>
</protein>
<dbReference type="InterPro" id="IPR036282">
    <property type="entry name" value="Glutathione-S-Trfase_C_sf"/>
</dbReference>
<evidence type="ECO:0000259" key="2">
    <source>
        <dbReference type="PROSITE" id="PS50405"/>
    </source>
</evidence>
<dbReference type="PROSITE" id="PS50404">
    <property type="entry name" value="GST_NTER"/>
    <property type="match status" value="1"/>
</dbReference>